<dbReference type="Pfam" id="PF07690">
    <property type="entry name" value="MFS_1"/>
    <property type="match status" value="1"/>
</dbReference>
<keyword evidence="4 6" id="KW-0472">Membrane</keyword>
<proteinExistence type="predicted"/>
<evidence type="ECO:0000256" key="2">
    <source>
        <dbReference type="ARBA" id="ARBA00022692"/>
    </source>
</evidence>
<reference evidence="8" key="1">
    <citation type="submission" date="2021-03" db="EMBL/GenBank/DDBJ databases">
        <authorList>
            <person name="Tagirdzhanova G."/>
        </authorList>
    </citation>
    <scope>NUCLEOTIDE SEQUENCE</scope>
</reference>
<dbReference type="InterPro" id="IPR011701">
    <property type="entry name" value="MFS"/>
</dbReference>
<feature type="transmembrane region" description="Helical" evidence="6">
    <location>
        <begin position="429"/>
        <end position="451"/>
    </location>
</feature>
<feature type="transmembrane region" description="Helical" evidence="6">
    <location>
        <begin position="206"/>
        <end position="224"/>
    </location>
</feature>
<evidence type="ECO:0000256" key="5">
    <source>
        <dbReference type="SAM" id="MobiDB-lite"/>
    </source>
</evidence>
<feature type="transmembrane region" description="Helical" evidence="6">
    <location>
        <begin position="47"/>
        <end position="71"/>
    </location>
</feature>
<protein>
    <recommendedName>
        <fullName evidence="7">Major facilitator superfamily (MFS) profile domain-containing protein</fullName>
    </recommendedName>
</protein>
<dbReference type="GO" id="GO:0005886">
    <property type="term" value="C:plasma membrane"/>
    <property type="evidence" value="ECO:0007669"/>
    <property type="project" value="TreeGrafter"/>
</dbReference>
<comment type="caution">
    <text evidence="8">The sequence shown here is derived from an EMBL/GenBank/DDBJ whole genome shotgun (WGS) entry which is preliminary data.</text>
</comment>
<dbReference type="SUPFAM" id="SSF103473">
    <property type="entry name" value="MFS general substrate transporter"/>
    <property type="match status" value="1"/>
</dbReference>
<organism evidence="8 9">
    <name type="scientific">Heterodermia speciosa</name>
    <dbReference type="NCBI Taxonomy" id="116794"/>
    <lineage>
        <taxon>Eukaryota</taxon>
        <taxon>Fungi</taxon>
        <taxon>Dikarya</taxon>
        <taxon>Ascomycota</taxon>
        <taxon>Pezizomycotina</taxon>
        <taxon>Lecanoromycetes</taxon>
        <taxon>OSLEUM clade</taxon>
        <taxon>Lecanoromycetidae</taxon>
        <taxon>Caliciales</taxon>
        <taxon>Physciaceae</taxon>
        <taxon>Heterodermia</taxon>
    </lineage>
</organism>
<evidence type="ECO:0000256" key="1">
    <source>
        <dbReference type="ARBA" id="ARBA00004141"/>
    </source>
</evidence>
<feature type="transmembrane region" description="Helical" evidence="6">
    <location>
        <begin position="276"/>
        <end position="299"/>
    </location>
</feature>
<accession>A0A8H3FAT4</accession>
<evidence type="ECO:0000256" key="4">
    <source>
        <dbReference type="ARBA" id="ARBA00023136"/>
    </source>
</evidence>
<feature type="transmembrane region" description="Helical" evidence="6">
    <location>
        <begin position="326"/>
        <end position="347"/>
    </location>
</feature>
<feature type="transmembrane region" description="Helical" evidence="6">
    <location>
        <begin position="368"/>
        <end position="390"/>
    </location>
</feature>
<dbReference type="GO" id="GO:0022857">
    <property type="term" value="F:transmembrane transporter activity"/>
    <property type="evidence" value="ECO:0007669"/>
    <property type="project" value="InterPro"/>
</dbReference>
<evidence type="ECO:0000256" key="3">
    <source>
        <dbReference type="ARBA" id="ARBA00022989"/>
    </source>
</evidence>
<evidence type="ECO:0000256" key="6">
    <source>
        <dbReference type="SAM" id="Phobius"/>
    </source>
</evidence>
<keyword evidence="9" id="KW-1185">Reference proteome</keyword>
<gene>
    <name evidence="8" type="ORF">HETSPECPRED_004385</name>
</gene>
<dbReference type="PANTHER" id="PTHR23502:SF22">
    <property type="entry name" value="MAJOR FACILITATOR SUPERFAMILY (MFS) PROFILE DOMAIN-CONTAINING PROTEIN"/>
    <property type="match status" value="1"/>
</dbReference>
<feature type="transmembrane region" description="Helical" evidence="6">
    <location>
        <begin position="180"/>
        <end position="200"/>
    </location>
</feature>
<keyword evidence="2 6" id="KW-0812">Transmembrane</keyword>
<evidence type="ECO:0000313" key="9">
    <source>
        <dbReference type="Proteomes" id="UP000664521"/>
    </source>
</evidence>
<dbReference type="AlphaFoldDB" id="A0A8H3FAT4"/>
<dbReference type="InterPro" id="IPR020846">
    <property type="entry name" value="MFS_dom"/>
</dbReference>
<sequence length="512" mass="55802">MALAKEETVVQEHPYQGSSRNGIKLIPQPSSDPADPLKWSQTRKNTLLAILSLAAFATTASAVANQLGLAAQATLYHKSLVELSYSVSSGIAGVAFGALLAVPLARVIGRSACLWWSLLGTLICGIWSASMTSPDDYNAFVISRLFGGLFGSVPSVLGSGFILDIFYLHERGRALNTFHMSLVLGTVAGPTFGGFIVEHVSWTVEFWWTVALQGMIFVAAFFLLEQTAFVRDGVSLELPRRPDGFLASRIALLFPGNKSVIPVSGLNLTRYAYAPIAIGLSPVGILIGVFNLASFGWFVTINTLLTVFLQRPEKAGGYAFTPQRNAAFTFAFWFGILAAQLWGYFLNDTIPLYLCRRAGGNWKPEYRLHSLWIPSLIVMPIGLGIFGVALQQHLHYMVLALGSFLVSFAAIASVPATVNYLAECFRGHVVEVSAILGLYRLSLGLAVPFFIDPWIERVAGPGWVFGMTAFFSLVAFSLLVLLMWKGRRLRQIRPLGAAFGGDDEDGTRLFEK</sequence>
<feature type="transmembrane region" description="Helical" evidence="6">
    <location>
        <begin position="83"/>
        <end position="102"/>
    </location>
</feature>
<feature type="transmembrane region" description="Helical" evidence="6">
    <location>
        <begin position="145"/>
        <end position="168"/>
    </location>
</feature>
<dbReference type="OrthoDB" id="2533084at2759"/>
<feature type="transmembrane region" description="Helical" evidence="6">
    <location>
        <begin position="114"/>
        <end position="133"/>
    </location>
</feature>
<comment type="subcellular location">
    <subcellularLocation>
        <location evidence="1">Membrane</location>
        <topology evidence="1">Multi-pass membrane protein</topology>
    </subcellularLocation>
</comment>
<dbReference type="PROSITE" id="PS50850">
    <property type="entry name" value="MFS"/>
    <property type="match status" value="1"/>
</dbReference>
<feature type="domain" description="Major facilitator superfamily (MFS) profile" evidence="7">
    <location>
        <begin position="47"/>
        <end position="487"/>
    </location>
</feature>
<feature type="transmembrane region" description="Helical" evidence="6">
    <location>
        <begin position="396"/>
        <end position="422"/>
    </location>
</feature>
<dbReference type="PANTHER" id="PTHR23502">
    <property type="entry name" value="MAJOR FACILITATOR SUPERFAMILY"/>
    <property type="match status" value="1"/>
</dbReference>
<dbReference type="EMBL" id="CAJPDS010000027">
    <property type="protein sequence ID" value="CAF9920928.1"/>
    <property type="molecule type" value="Genomic_DNA"/>
</dbReference>
<keyword evidence="3 6" id="KW-1133">Transmembrane helix</keyword>
<dbReference type="Proteomes" id="UP000664521">
    <property type="component" value="Unassembled WGS sequence"/>
</dbReference>
<name>A0A8H3FAT4_9LECA</name>
<dbReference type="InterPro" id="IPR036259">
    <property type="entry name" value="MFS_trans_sf"/>
</dbReference>
<feature type="transmembrane region" description="Helical" evidence="6">
    <location>
        <begin position="463"/>
        <end position="484"/>
    </location>
</feature>
<feature type="region of interest" description="Disordered" evidence="5">
    <location>
        <begin position="1"/>
        <end position="36"/>
    </location>
</feature>
<dbReference type="Gene3D" id="1.20.1250.20">
    <property type="entry name" value="MFS general substrate transporter like domains"/>
    <property type="match status" value="1"/>
</dbReference>
<evidence type="ECO:0000313" key="8">
    <source>
        <dbReference type="EMBL" id="CAF9920928.1"/>
    </source>
</evidence>
<feature type="compositionally biased region" description="Basic and acidic residues" evidence="5">
    <location>
        <begin position="1"/>
        <end position="10"/>
    </location>
</feature>
<evidence type="ECO:0000259" key="7">
    <source>
        <dbReference type="PROSITE" id="PS50850"/>
    </source>
</evidence>